<dbReference type="KEGG" id="slom:PXH66_10340"/>
<dbReference type="AlphaFoldDB" id="A0AAF0CSJ2"/>
<dbReference type="SUPFAM" id="SSF51658">
    <property type="entry name" value="Xylose isomerase-like"/>
    <property type="match status" value="1"/>
</dbReference>
<keyword evidence="3" id="KW-1185">Reference proteome</keyword>
<dbReference type="InterPro" id="IPR050312">
    <property type="entry name" value="IolE/XylAMocC-like"/>
</dbReference>
<gene>
    <name evidence="2" type="ORF">PXH66_10340</name>
</gene>
<accession>A0AAF0CSJ2</accession>
<feature type="domain" description="Xylose isomerase-like TIM barrel" evidence="1">
    <location>
        <begin position="52"/>
        <end position="275"/>
    </location>
</feature>
<dbReference type="PANTHER" id="PTHR12110">
    <property type="entry name" value="HYDROXYPYRUVATE ISOMERASE"/>
    <property type="match status" value="1"/>
</dbReference>
<dbReference type="InterPro" id="IPR013022">
    <property type="entry name" value="Xyl_isomerase-like_TIM-brl"/>
</dbReference>
<dbReference type="Pfam" id="PF01261">
    <property type="entry name" value="AP_endonuc_2"/>
    <property type="match status" value="1"/>
</dbReference>
<name>A0AAF0CSJ2_9BACT</name>
<dbReference type="InterPro" id="IPR006311">
    <property type="entry name" value="TAT_signal"/>
</dbReference>
<dbReference type="InterPro" id="IPR019546">
    <property type="entry name" value="TAT_signal_bac_arc"/>
</dbReference>
<evidence type="ECO:0000313" key="2">
    <source>
        <dbReference type="EMBL" id="WED67248.1"/>
    </source>
</evidence>
<dbReference type="Pfam" id="PF10518">
    <property type="entry name" value="TAT_signal"/>
    <property type="match status" value="1"/>
</dbReference>
<dbReference type="RefSeq" id="WP_330928179.1">
    <property type="nucleotide sequence ID" value="NZ_CP119075.1"/>
</dbReference>
<dbReference type="NCBIfam" id="TIGR01409">
    <property type="entry name" value="TAT_signal_seq"/>
    <property type="match status" value="1"/>
</dbReference>
<organism evidence="2 3">
    <name type="scientific">Synoicihabitans lomoniglobus</name>
    <dbReference type="NCBI Taxonomy" id="2909285"/>
    <lineage>
        <taxon>Bacteria</taxon>
        <taxon>Pseudomonadati</taxon>
        <taxon>Verrucomicrobiota</taxon>
        <taxon>Opitutia</taxon>
        <taxon>Opitutales</taxon>
        <taxon>Opitutaceae</taxon>
        <taxon>Synoicihabitans</taxon>
    </lineage>
</organism>
<dbReference type="Gene3D" id="3.20.20.150">
    <property type="entry name" value="Divalent-metal-dependent TIM barrel enzymes"/>
    <property type="match status" value="1"/>
</dbReference>
<dbReference type="Proteomes" id="UP001218638">
    <property type="component" value="Chromosome"/>
</dbReference>
<sequence>MTRRDFMQTTAALGAVAAFPRFTRAAPPSVSALRVHLFSKHLQFLDYAAMAAKAAELGFDGVDLTVRPRGHVEPAEVKSALPRAAAALRRAGLEPVMCTTGINTMADPLSDTVLGAIADAGFTHLRLGYHQFSDEESLPATLTSLRPVVRELATALQRRGLQGAFQNHAGARYVGASIWELWQVLEDIDPTQIGLQFDIRHVTAERGLSWINEYRLAAPKIASLALKDSKWIEDPATGRGTAVYTPVGEGWVDWPAYFKLLQTHAIDVPASLHLEYDLGGADHGHRQLTVEPAVVYAAMQRDLQRVRKLDAAARRSG</sequence>
<dbReference type="PROSITE" id="PS51318">
    <property type="entry name" value="TAT"/>
    <property type="match status" value="1"/>
</dbReference>
<dbReference type="InterPro" id="IPR036237">
    <property type="entry name" value="Xyl_isomerase-like_sf"/>
</dbReference>
<protein>
    <submittedName>
        <fullName evidence="2">TIM barrel protein</fullName>
    </submittedName>
</protein>
<evidence type="ECO:0000259" key="1">
    <source>
        <dbReference type="Pfam" id="PF01261"/>
    </source>
</evidence>
<reference evidence="2" key="1">
    <citation type="submission" date="2023-03" db="EMBL/GenBank/DDBJ databases">
        <title>Lomoglobus Profundus gen. nov., sp. nov., a novel member of the phylum Verrucomicrobia, isolated from deep-marine sediment of South China Sea.</title>
        <authorList>
            <person name="Ahmad T."/>
            <person name="Ishaq S.E."/>
            <person name="Wang F."/>
        </authorList>
    </citation>
    <scope>NUCLEOTIDE SEQUENCE</scope>
    <source>
        <strain evidence="2">LMO-M01</strain>
    </source>
</reference>
<proteinExistence type="predicted"/>
<dbReference type="EMBL" id="CP119075">
    <property type="protein sequence ID" value="WED67248.1"/>
    <property type="molecule type" value="Genomic_DNA"/>
</dbReference>
<evidence type="ECO:0000313" key="3">
    <source>
        <dbReference type="Proteomes" id="UP001218638"/>
    </source>
</evidence>
<dbReference type="PANTHER" id="PTHR12110:SF41">
    <property type="entry name" value="INOSOSE DEHYDRATASE"/>
    <property type="match status" value="1"/>
</dbReference>